<dbReference type="EC" id="4.1.2.13" evidence="3"/>
<comment type="caution">
    <text evidence="8">The sequence shown here is derived from an EMBL/GenBank/DDBJ whole genome shotgun (WGS) entry which is preliminary data.</text>
</comment>
<dbReference type="RefSeq" id="WP_344303192.1">
    <property type="nucleotide sequence ID" value="NZ_BAAAQQ010000007.1"/>
</dbReference>
<evidence type="ECO:0000256" key="2">
    <source>
        <dbReference type="ARBA" id="ARBA00010387"/>
    </source>
</evidence>
<evidence type="ECO:0000256" key="4">
    <source>
        <dbReference type="ARBA" id="ARBA00023152"/>
    </source>
</evidence>
<protein>
    <recommendedName>
        <fullName evidence="3">fructose-bisphosphate aldolase</fullName>
        <ecNumber evidence="3">4.1.2.13</ecNumber>
    </recommendedName>
    <alternativeName>
        <fullName evidence="6">Fructose-bisphosphate aldolase class I</fullName>
    </alternativeName>
</protein>
<dbReference type="SUPFAM" id="SSF51569">
    <property type="entry name" value="Aldolase"/>
    <property type="match status" value="1"/>
</dbReference>
<keyword evidence="9" id="KW-1185">Reference proteome</keyword>
<organism evidence="8 9">
    <name type="scientific">Nocardioides bigeumensis</name>
    <dbReference type="NCBI Taxonomy" id="433657"/>
    <lineage>
        <taxon>Bacteria</taxon>
        <taxon>Bacillati</taxon>
        <taxon>Actinomycetota</taxon>
        <taxon>Actinomycetes</taxon>
        <taxon>Propionibacteriales</taxon>
        <taxon>Nocardioidaceae</taxon>
        <taxon>Nocardioides</taxon>
    </lineage>
</organism>
<feature type="region of interest" description="Disordered" evidence="7">
    <location>
        <begin position="77"/>
        <end position="104"/>
    </location>
</feature>
<dbReference type="Proteomes" id="UP001500575">
    <property type="component" value="Unassembled WGS sequence"/>
</dbReference>
<evidence type="ECO:0000256" key="3">
    <source>
        <dbReference type="ARBA" id="ARBA00013068"/>
    </source>
</evidence>
<evidence type="ECO:0000313" key="8">
    <source>
        <dbReference type="EMBL" id="GAA2121802.1"/>
    </source>
</evidence>
<evidence type="ECO:0000256" key="7">
    <source>
        <dbReference type="SAM" id="MobiDB-lite"/>
    </source>
</evidence>
<dbReference type="Pfam" id="PF00274">
    <property type="entry name" value="Glycolytic"/>
    <property type="match status" value="1"/>
</dbReference>
<dbReference type="InterPro" id="IPR000741">
    <property type="entry name" value="FBA_I"/>
</dbReference>
<keyword evidence="5" id="KW-0456">Lyase</keyword>
<gene>
    <name evidence="8" type="ORF">GCM10009843_16370</name>
</gene>
<dbReference type="Gene3D" id="3.20.20.70">
    <property type="entry name" value="Aldolase class I"/>
    <property type="match status" value="1"/>
</dbReference>
<dbReference type="PANTHER" id="PTHR11627">
    <property type="entry name" value="FRUCTOSE-BISPHOSPHATE ALDOLASE"/>
    <property type="match status" value="1"/>
</dbReference>
<comment type="pathway">
    <text evidence="1">Carbohydrate degradation; glycolysis; D-glyceraldehyde 3-phosphate and glycerone phosphate from D-glucose: step 4/4.</text>
</comment>
<dbReference type="EMBL" id="BAAAQQ010000007">
    <property type="protein sequence ID" value="GAA2121802.1"/>
    <property type="molecule type" value="Genomic_DNA"/>
</dbReference>
<dbReference type="InterPro" id="IPR013785">
    <property type="entry name" value="Aldolase_TIM"/>
</dbReference>
<reference evidence="8 9" key="1">
    <citation type="journal article" date="2019" name="Int. J. Syst. Evol. Microbiol.">
        <title>The Global Catalogue of Microorganisms (GCM) 10K type strain sequencing project: providing services to taxonomists for standard genome sequencing and annotation.</title>
        <authorList>
            <consortium name="The Broad Institute Genomics Platform"/>
            <consortium name="The Broad Institute Genome Sequencing Center for Infectious Disease"/>
            <person name="Wu L."/>
            <person name="Ma J."/>
        </authorList>
    </citation>
    <scope>NUCLEOTIDE SEQUENCE [LARGE SCALE GENOMIC DNA]</scope>
    <source>
        <strain evidence="8 9">JCM 16021</strain>
    </source>
</reference>
<sequence>MDIEAMVTNARALVAPGKGVLAADESTPTMAKRLAAIDVESTEPVRRDYREMLFTTDGLDEHIGGVILFDETVRQYPRPSTANESGGGEQDGRHVEVGEPEGCP</sequence>
<evidence type="ECO:0000256" key="5">
    <source>
        <dbReference type="ARBA" id="ARBA00023239"/>
    </source>
</evidence>
<keyword evidence="4" id="KW-0324">Glycolysis</keyword>
<evidence type="ECO:0000256" key="6">
    <source>
        <dbReference type="ARBA" id="ARBA00029799"/>
    </source>
</evidence>
<proteinExistence type="inferred from homology"/>
<evidence type="ECO:0000313" key="9">
    <source>
        <dbReference type="Proteomes" id="UP001500575"/>
    </source>
</evidence>
<evidence type="ECO:0000256" key="1">
    <source>
        <dbReference type="ARBA" id="ARBA00004714"/>
    </source>
</evidence>
<accession>A0ABN2Y8J2</accession>
<comment type="similarity">
    <text evidence="2">Belongs to the class I fructose-bisphosphate aldolase family.</text>
</comment>
<name>A0ABN2Y8J2_9ACTN</name>